<sequence>MKIWLKACFIVLCVSASLPAVAGRSYSSSSFRSSSGSAVRSPSYRPSSTSSAPTYKSFRPAQSNNQTAGTQRASTSSSGYPIYSSSTTYSGSSSSTTPRQSLLSSRGAQPSPRLQTIIRERESSGPGWMGTAGLIWLLSQHDLSSSDRDWINSRLSEVRSTNASEPAEAVNEQSDVSFYWSYPAHIVNGQSVKISISAVRHGKAMLPVCELGEIKSQPENNIAVITWKPENTVSAVVTCRAEGWVDQRLLNVSPQ</sequence>
<feature type="compositionally biased region" description="Low complexity" evidence="1">
    <location>
        <begin position="74"/>
        <end position="106"/>
    </location>
</feature>
<dbReference type="EMBL" id="QGHF01000010">
    <property type="protein sequence ID" value="PWK94531.1"/>
    <property type="molecule type" value="Genomic_DNA"/>
</dbReference>
<proteinExistence type="predicted"/>
<evidence type="ECO:0000313" key="3">
    <source>
        <dbReference type="EMBL" id="PWK94531.1"/>
    </source>
</evidence>
<organism evidence="3 4">
    <name type="scientific">Pantoea allii</name>
    <dbReference type="NCBI Taxonomy" id="574096"/>
    <lineage>
        <taxon>Bacteria</taxon>
        <taxon>Pseudomonadati</taxon>
        <taxon>Pseudomonadota</taxon>
        <taxon>Gammaproteobacteria</taxon>
        <taxon>Enterobacterales</taxon>
        <taxon>Erwiniaceae</taxon>
        <taxon>Pantoea</taxon>
    </lineage>
</organism>
<evidence type="ECO:0000256" key="2">
    <source>
        <dbReference type="SAM" id="SignalP"/>
    </source>
</evidence>
<evidence type="ECO:0000256" key="1">
    <source>
        <dbReference type="SAM" id="MobiDB-lite"/>
    </source>
</evidence>
<feature type="compositionally biased region" description="Low complexity" evidence="1">
    <location>
        <begin position="25"/>
        <end position="55"/>
    </location>
</feature>
<reference evidence="3 4" key="1">
    <citation type="submission" date="2018-05" db="EMBL/GenBank/DDBJ databases">
        <title>Genomic Encyclopedia of Type Strains, Phase IV (KMG-V): Genome sequencing to study the core and pangenomes of soil and plant-associated prokaryotes.</title>
        <authorList>
            <person name="Whitman W."/>
        </authorList>
    </citation>
    <scope>NUCLEOTIDE SEQUENCE [LARGE SCALE GENOMIC DNA]</scope>
    <source>
        <strain evidence="3 4">PNA 200-10</strain>
    </source>
</reference>
<dbReference type="Proteomes" id="UP000245981">
    <property type="component" value="Unassembled WGS sequence"/>
</dbReference>
<comment type="caution">
    <text evidence="3">The sequence shown here is derived from an EMBL/GenBank/DDBJ whole genome shotgun (WGS) entry which is preliminary data.</text>
</comment>
<name>A0A2V2BHW4_9GAMM</name>
<feature type="compositionally biased region" description="Polar residues" evidence="1">
    <location>
        <begin position="60"/>
        <end position="73"/>
    </location>
</feature>
<feature type="chain" id="PRO_5015999868" description="Ig-like domain-containing protein" evidence="2">
    <location>
        <begin position="23"/>
        <end position="255"/>
    </location>
</feature>
<feature type="region of interest" description="Disordered" evidence="1">
    <location>
        <begin position="25"/>
        <end position="114"/>
    </location>
</feature>
<keyword evidence="2" id="KW-0732">Signal</keyword>
<gene>
    <name evidence="3" type="ORF">C7431_11025</name>
</gene>
<feature type="signal peptide" evidence="2">
    <location>
        <begin position="1"/>
        <end position="22"/>
    </location>
</feature>
<evidence type="ECO:0008006" key="5">
    <source>
        <dbReference type="Google" id="ProtNLM"/>
    </source>
</evidence>
<evidence type="ECO:0000313" key="4">
    <source>
        <dbReference type="Proteomes" id="UP000245981"/>
    </source>
</evidence>
<accession>A0A2V2BHW4</accession>
<dbReference type="AlphaFoldDB" id="A0A2V2BHW4"/>
<protein>
    <recommendedName>
        <fullName evidence="5">Ig-like domain-containing protein</fullName>
    </recommendedName>
</protein>